<dbReference type="AlphaFoldDB" id="A0A844XP55"/>
<evidence type="ECO:0000256" key="8">
    <source>
        <dbReference type="ARBA" id="ARBA00022989"/>
    </source>
</evidence>
<keyword evidence="9" id="KW-0472">Membrane</keyword>
<protein>
    <submittedName>
        <fullName evidence="12">TonB family protein</fullName>
    </submittedName>
</protein>
<evidence type="ECO:0000256" key="3">
    <source>
        <dbReference type="ARBA" id="ARBA00022448"/>
    </source>
</evidence>
<evidence type="ECO:0000313" key="13">
    <source>
        <dbReference type="Proteomes" id="UP000448199"/>
    </source>
</evidence>
<feature type="signal peptide" evidence="10">
    <location>
        <begin position="1"/>
        <end position="22"/>
    </location>
</feature>
<feature type="domain" description="TonB C-terminal" evidence="11">
    <location>
        <begin position="32"/>
        <end position="130"/>
    </location>
</feature>
<evidence type="ECO:0000313" key="12">
    <source>
        <dbReference type="EMBL" id="MXO47204.1"/>
    </source>
</evidence>
<evidence type="ECO:0000256" key="9">
    <source>
        <dbReference type="ARBA" id="ARBA00023136"/>
    </source>
</evidence>
<dbReference type="GO" id="GO:0055085">
    <property type="term" value="P:transmembrane transport"/>
    <property type="evidence" value="ECO:0007669"/>
    <property type="project" value="InterPro"/>
</dbReference>
<keyword evidence="10" id="KW-0732">Signal</keyword>
<comment type="subcellular location">
    <subcellularLocation>
        <location evidence="1">Cell inner membrane</location>
        <topology evidence="1">Single-pass membrane protein</topology>
        <orientation evidence="1">Periplasmic side</orientation>
    </subcellularLocation>
</comment>
<feature type="chain" id="PRO_5032453965" evidence="10">
    <location>
        <begin position="23"/>
        <end position="230"/>
    </location>
</feature>
<dbReference type="EMBL" id="WTYC01000001">
    <property type="protein sequence ID" value="MXO47204.1"/>
    <property type="molecule type" value="Genomic_DNA"/>
</dbReference>
<dbReference type="PROSITE" id="PS52015">
    <property type="entry name" value="TONB_CTD"/>
    <property type="match status" value="1"/>
</dbReference>
<accession>A0A844XP55</accession>
<comment type="caution">
    <text evidence="12">The sequence shown here is derived from an EMBL/GenBank/DDBJ whole genome shotgun (WGS) entry which is preliminary data.</text>
</comment>
<evidence type="ECO:0000256" key="10">
    <source>
        <dbReference type="SAM" id="SignalP"/>
    </source>
</evidence>
<evidence type="ECO:0000256" key="7">
    <source>
        <dbReference type="ARBA" id="ARBA00022927"/>
    </source>
</evidence>
<dbReference type="PANTHER" id="PTHR33446:SF2">
    <property type="entry name" value="PROTEIN TONB"/>
    <property type="match status" value="1"/>
</dbReference>
<proteinExistence type="inferred from homology"/>
<dbReference type="InterPro" id="IPR037682">
    <property type="entry name" value="TonB_C"/>
</dbReference>
<gene>
    <name evidence="12" type="ORF">GRI69_02860</name>
</gene>
<dbReference type="OrthoDB" id="7585155at2"/>
<dbReference type="GO" id="GO:0015031">
    <property type="term" value="P:protein transport"/>
    <property type="evidence" value="ECO:0007669"/>
    <property type="project" value="UniProtKB-KW"/>
</dbReference>
<dbReference type="PANTHER" id="PTHR33446">
    <property type="entry name" value="PROTEIN TONB-RELATED"/>
    <property type="match status" value="1"/>
</dbReference>
<evidence type="ECO:0000256" key="4">
    <source>
        <dbReference type="ARBA" id="ARBA00022475"/>
    </source>
</evidence>
<dbReference type="RefSeq" id="WP_160726789.1">
    <property type="nucleotide sequence ID" value="NZ_WTYC01000001.1"/>
</dbReference>
<organism evidence="12 13">
    <name type="scientific">Qipengyuania vulgaris</name>
    <dbReference type="NCBI Taxonomy" id="291985"/>
    <lineage>
        <taxon>Bacteria</taxon>
        <taxon>Pseudomonadati</taxon>
        <taxon>Pseudomonadota</taxon>
        <taxon>Alphaproteobacteria</taxon>
        <taxon>Sphingomonadales</taxon>
        <taxon>Erythrobacteraceae</taxon>
        <taxon>Qipengyuania</taxon>
    </lineage>
</organism>
<comment type="similarity">
    <text evidence="2">Belongs to the TonB family.</text>
</comment>
<keyword evidence="6" id="KW-0812">Transmembrane</keyword>
<evidence type="ECO:0000259" key="11">
    <source>
        <dbReference type="PROSITE" id="PS52015"/>
    </source>
</evidence>
<sequence length="230" mass="24032">MSKYRVAALGVMLALSASSASAQDESEARGASPRDLMEWARQIQMAYPAAALRNEEDGTVTMQIRIGADGRVQGCDVTGSSGSAALDEAACSGMKEHARYNPARNSAGEPIASSTAQSVRYVLPDGGWDANGFKPASLINGRDLRERIFDEDFVSAIEAAPGDKALFALTIDPTGNPTGCGMIFSTGNGALDQETCAALMEEAEFSPAKAADGTNVPGFSVVPYPEIDTL</sequence>
<keyword evidence="5" id="KW-0997">Cell inner membrane</keyword>
<keyword evidence="8" id="KW-1133">Transmembrane helix</keyword>
<dbReference type="Pfam" id="PF03544">
    <property type="entry name" value="TonB_C"/>
    <property type="match status" value="1"/>
</dbReference>
<keyword evidence="4" id="KW-1003">Cell membrane</keyword>
<dbReference type="GO" id="GO:0098797">
    <property type="term" value="C:plasma membrane protein complex"/>
    <property type="evidence" value="ECO:0007669"/>
    <property type="project" value="TreeGrafter"/>
</dbReference>
<dbReference type="InterPro" id="IPR051045">
    <property type="entry name" value="TonB-dependent_transducer"/>
</dbReference>
<keyword evidence="13" id="KW-1185">Reference proteome</keyword>
<dbReference type="InterPro" id="IPR006260">
    <property type="entry name" value="TonB/TolA_C"/>
</dbReference>
<dbReference type="Proteomes" id="UP000448199">
    <property type="component" value="Unassembled WGS sequence"/>
</dbReference>
<dbReference type="NCBIfam" id="TIGR01352">
    <property type="entry name" value="tonB_Cterm"/>
    <property type="match status" value="1"/>
</dbReference>
<evidence type="ECO:0000256" key="5">
    <source>
        <dbReference type="ARBA" id="ARBA00022519"/>
    </source>
</evidence>
<dbReference type="Gene3D" id="3.30.1150.10">
    <property type="match status" value="1"/>
</dbReference>
<name>A0A844XP55_9SPHN</name>
<keyword evidence="7" id="KW-0653">Protein transport</keyword>
<evidence type="ECO:0000256" key="2">
    <source>
        <dbReference type="ARBA" id="ARBA00006555"/>
    </source>
</evidence>
<dbReference type="SUPFAM" id="SSF74653">
    <property type="entry name" value="TolA/TonB C-terminal domain"/>
    <property type="match status" value="2"/>
</dbReference>
<keyword evidence="3" id="KW-0813">Transport</keyword>
<dbReference type="GO" id="GO:0031992">
    <property type="term" value="F:energy transducer activity"/>
    <property type="evidence" value="ECO:0007669"/>
    <property type="project" value="TreeGrafter"/>
</dbReference>
<evidence type="ECO:0000256" key="6">
    <source>
        <dbReference type="ARBA" id="ARBA00022692"/>
    </source>
</evidence>
<evidence type="ECO:0000256" key="1">
    <source>
        <dbReference type="ARBA" id="ARBA00004383"/>
    </source>
</evidence>
<reference evidence="12 13" key="1">
    <citation type="submission" date="2019-12" db="EMBL/GenBank/DDBJ databases">
        <title>Genomic-based taxomic classification of the family Erythrobacteraceae.</title>
        <authorList>
            <person name="Xu L."/>
        </authorList>
    </citation>
    <scope>NUCLEOTIDE SEQUENCE [LARGE SCALE GENOMIC DNA]</scope>
    <source>
        <strain evidence="12 13">DSM 17792</strain>
    </source>
</reference>